<dbReference type="GeneTree" id="ENSGT00530000063981"/>
<accession>A0A3Q2XTI8</accession>
<dbReference type="InterPro" id="IPR016159">
    <property type="entry name" value="Cullin_repeat-like_dom_sf"/>
</dbReference>
<sequence>MMGSLRRSRPRFMSSPVLSDLTRINAGPNTLHTCNSTIWNCVQSAVMKVFRGGALQPNELYTLNENIRWLLKSEMGSFVTDYLQNRLLTGGLTELLERIFVSGGEQLAAVSETWRRFFTETLPTLQAIFYPLQGQELSVRQMALLAFRDLVLLKLPLEDSLQSAESVPPTITHMLLVLQGVRESGAESSSRYRHLEHLTAMVVSPYLSDLVTVELQPSECCGSGLPWLLGDGSYTDVCSSLAPLVEHDGEAYLEKAGGMRRHTVANAHSDARLLTGRMRCSMAVGGGGNAADGGARPGGASACARHFGSQTNVKHS</sequence>
<dbReference type="AlphaFoldDB" id="A0A3Q2XTI8"/>
<dbReference type="OrthoDB" id="2290221at2759"/>
<evidence type="ECO:0000313" key="3">
    <source>
        <dbReference type="Proteomes" id="UP000264820"/>
    </source>
</evidence>
<dbReference type="PANTHER" id="PTHR32428">
    <property type="entry name" value="TARGET OF RAPAMYCIN COMPLEX 2 SUBUNIT BIT61-RELATED"/>
    <property type="match status" value="1"/>
</dbReference>
<dbReference type="Pfam" id="PF08539">
    <property type="entry name" value="HbrB"/>
    <property type="match status" value="1"/>
</dbReference>
<dbReference type="SUPFAM" id="SSF74788">
    <property type="entry name" value="Cullin repeat-like"/>
    <property type="match status" value="1"/>
</dbReference>
<comment type="similarity">
    <text evidence="1">Belongs to the PROTOR family.</text>
</comment>
<reference evidence="2" key="1">
    <citation type="submission" date="2025-08" db="UniProtKB">
        <authorList>
            <consortium name="Ensembl"/>
        </authorList>
    </citation>
    <scope>IDENTIFICATION</scope>
</reference>
<evidence type="ECO:0000313" key="2">
    <source>
        <dbReference type="Ensembl" id="ENSHCOP00000007517.1"/>
    </source>
</evidence>
<name>A0A3Q2XTI8_HIPCM</name>
<dbReference type="GeneID" id="109518219"/>
<organism evidence="2 3">
    <name type="scientific">Hippocampus comes</name>
    <name type="common">Tiger tail seahorse</name>
    <dbReference type="NCBI Taxonomy" id="109280"/>
    <lineage>
        <taxon>Eukaryota</taxon>
        <taxon>Metazoa</taxon>
        <taxon>Chordata</taxon>
        <taxon>Craniata</taxon>
        <taxon>Vertebrata</taxon>
        <taxon>Euteleostomi</taxon>
        <taxon>Actinopterygii</taxon>
        <taxon>Neopterygii</taxon>
        <taxon>Teleostei</taxon>
        <taxon>Neoteleostei</taxon>
        <taxon>Acanthomorphata</taxon>
        <taxon>Syngnathiaria</taxon>
        <taxon>Syngnathiformes</taxon>
        <taxon>Syngnathoidei</taxon>
        <taxon>Syngnathidae</taxon>
        <taxon>Hippocampus</taxon>
    </lineage>
</organism>
<dbReference type="PANTHER" id="PTHR32428:SF3">
    <property type="entry name" value="PROLINE-RICH PROTEIN 5-LIKE"/>
    <property type="match status" value="1"/>
</dbReference>
<dbReference type="GO" id="GO:0038203">
    <property type="term" value="P:TORC2 signaling"/>
    <property type="evidence" value="ECO:0007669"/>
    <property type="project" value="TreeGrafter"/>
</dbReference>
<keyword evidence="3" id="KW-1185">Reference proteome</keyword>
<evidence type="ECO:0000256" key="1">
    <source>
        <dbReference type="ARBA" id="ARBA00010453"/>
    </source>
</evidence>
<dbReference type="InterPro" id="IPR013745">
    <property type="entry name" value="Bit61/PRR5"/>
</dbReference>
<dbReference type="STRING" id="109280.ENSHCOP00000007517"/>
<reference evidence="2" key="2">
    <citation type="submission" date="2025-09" db="UniProtKB">
        <authorList>
            <consortium name="Ensembl"/>
        </authorList>
    </citation>
    <scope>IDENTIFICATION</scope>
</reference>
<dbReference type="GO" id="GO:0031932">
    <property type="term" value="C:TORC2 complex"/>
    <property type="evidence" value="ECO:0007669"/>
    <property type="project" value="TreeGrafter"/>
</dbReference>
<dbReference type="RefSeq" id="XP_019729491.1">
    <property type="nucleotide sequence ID" value="XM_019873932.1"/>
</dbReference>
<protein>
    <submittedName>
        <fullName evidence="2">Proline rich 5 like</fullName>
    </submittedName>
</protein>
<proteinExistence type="inferred from homology"/>
<dbReference type="Ensembl" id="ENSHCOT00000001860.1">
    <property type="protein sequence ID" value="ENSHCOP00000007517.1"/>
    <property type="gene ID" value="ENSHCOG00000009557.1"/>
</dbReference>
<dbReference type="Proteomes" id="UP000264820">
    <property type="component" value="Unplaced"/>
</dbReference>
<dbReference type="OMA" id="PFLGLCE"/>